<protein>
    <submittedName>
        <fullName evidence="1">Uncharacterized protein</fullName>
    </submittedName>
</protein>
<dbReference type="RefSeq" id="YP_009617712.1">
    <property type="nucleotide sequence ID" value="NC_042061.1"/>
</dbReference>
<accession>K4I2P6</accession>
<dbReference type="KEGG" id="vg:40094252"/>
<dbReference type="GeneID" id="40094252"/>
<name>K4I2P6_9CAUD</name>
<keyword evidence="2" id="KW-1185">Reference proteome</keyword>
<organism evidence="1 2">
    <name type="scientific">Salmonella phage STML-13-1</name>
    <dbReference type="NCBI Taxonomy" id="1204530"/>
    <lineage>
        <taxon>Viruses</taxon>
        <taxon>Duplodnaviria</taxon>
        <taxon>Heunggongvirae</taxon>
        <taxon>Uroviricota</taxon>
        <taxon>Caudoviricetes</taxon>
        <taxon>Pantevenvirales</taxon>
        <taxon>Ackermannviridae</taxon>
        <taxon>Cvivirinae</taxon>
        <taxon>Kuttervirus</taxon>
        <taxon>Kuttervirus STML131</taxon>
    </lineage>
</organism>
<dbReference type="Proteomes" id="UP000232831">
    <property type="component" value="Segment"/>
</dbReference>
<evidence type="ECO:0000313" key="1">
    <source>
        <dbReference type="EMBL" id="AFU64226.1"/>
    </source>
</evidence>
<dbReference type="EMBL" id="JX181828">
    <property type="protein sequence ID" value="AFU64226.1"/>
    <property type="molecule type" value="Genomic_DNA"/>
</dbReference>
<proteinExistence type="predicted"/>
<reference evidence="1 2" key="1">
    <citation type="submission" date="2012-06" db="EMBL/GenBank/DDBJ databases">
        <title>Bacteriophages quickly and effectively reduce contamination of various foods with Salmonella.</title>
        <authorList>
            <person name="Woolston J."/>
            <person name="Parks A.R."/>
            <person name="Hanna L.F."/>
            <person name="Charbonneau D."/>
            <person name="Sulakvelidze A."/>
        </authorList>
    </citation>
    <scope>NUCLEOTIDE SEQUENCE [LARGE SCALE GENOMIC DNA]</scope>
</reference>
<sequence length="686" mass="77076">MGAQFELKQEDYTMAEFKPFATAVNDNVLAMSATGLFMTNVDKDALWDLYLASFPAGTNPMYRERTEHDCTCCKQFIRNIGGVVTIDADLNVISIWDNIELGNEYDVVAAALSTFVKQHAIVDVYFNDSAKVGLSHNHESGEDGKIRTYNHFHTELLGSYVLRSDAIASKKGEIRQAIELFERGLREITLESAEIVLELIDQNSLYRGAEHKAAVMGFVVAKTAYEEIPESNRSLWAWRTGYRSNNHVPHGIRNTVIGTLLTDISEGAELEKAVKSFETKVAPANYKRPTALVSKSMIENAQKEVIALGLEDSLARRYAVYDDLTINNVLFADLAAQKAMDPFAQLAAEVKTPTKSLDKVEEIGIDDFLSNILPKAHSMEVLVENSHTGNLMSLVAPAIAGAPNLFKWGNGFSWSYNGEVADSIKERVKAAGGKVDGFLRVSLAWHNNDDLDLHMFFNNMEHVYFRDRRSMTGAHLDIDMNGMDGIDPNRSPVENIIFTDERKLRDGEYRFEIHNYNQREKIDEGFEIEVEYKGATQRFSHNGLKDQGRITAVVLTVKDKQVVSIKSELANVDKSKEIWGIKTATFQKVQLVLNSPNHWDGEQTGNKHVFFILEGCANPEGTRGFYNEYLKPELDKHRKVFEMLGSKMKVQPNENQLSGLGFSTTQRNHVFVKVSGAFNRTVKVIF</sequence>
<evidence type="ECO:0000313" key="2">
    <source>
        <dbReference type="Proteomes" id="UP000232831"/>
    </source>
</evidence>